<feature type="transmembrane region" description="Helical" evidence="1">
    <location>
        <begin position="12"/>
        <end position="30"/>
    </location>
</feature>
<dbReference type="PROSITE" id="PS51257">
    <property type="entry name" value="PROKAR_LIPOPROTEIN"/>
    <property type="match status" value="1"/>
</dbReference>
<keyword evidence="1" id="KW-1133">Transmembrane helix</keyword>
<proteinExistence type="predicted"/>
<organism evidence="2 3">
    <name type="scientific">Nezara viridula</name>
    <name type="common">Southern green stink bug</name>
    <name type="synonym">Cimex viridulus</name>
    <dbReference type="NCBI Taxonomy" id="85310"/>
    <lineage>
        <taxon>Eukaryota</taxon>
        <taxon>Metazoa</taxon>
        <taxon>Ecdysozoa</taxon>
        <taxon>Arthropoda</taxon>
        <taxon>Hexapoda</taxon>
        <taxon>Insecta</taxon>
        <taxon>Pterygota</taxon>
        <taxon>Neoptera</taxon>
        <taxon>Paraneoptera</taxon>
        <taxon>Hemiptera</taxon>
        <taxon>Heteroptera</taxon>
        <taxon>Panheteroptera</taxon>
        <taxon>Pentatomomorpha</taxon>
        <taxon>Pentatomoidea</taxon>
        <taxon>Pentatomidae</taxon>
        <taxon>Pentatominae</taxon>
        <taxon>Nezara</taxon>
    </lineage>
</organism>
<keyword evidence="3" id="KW-1185">Reference proteome</keyword>
<keyword evidence="1" id="KW-0812">Transmembrane</keyword>
<dbReference type="Proteomes" id="UP001152798">
    <property type="component" value="Chromosome 2"/>
</dbReference>
<protein>
    <submittedName>
        <fullName evidence="2">Uncharacterized protein</fullName>
    </submittedName>
</protein>
<reference evidence="2" key="1">
    <citation type="submission" date="2022-01" db="EMBL/GenBank/DDBJ databases">
        <authorList>
            <person name="King R."/>
        </authorList>
    </citation>
    <scope>NUCLEOTIDE SEQUENCE</scope>
</reference>
<gene>
    <name evidence="2" type="ORF">NEZAVI_LOCUS4713</name>
</gene>
<accession>A0A9P0H4N9</accession>
<evidence type="ECO:0000313" key="2">
    <source>
        <dbReference type="EMBL" id="CAH1394172.1"/>
    </source>
</evidence>
<evidence type="ECO:0000313" key="3">
    <source>
        <dbReference type="Proteomes" id="UP001152798"/>
    </source>
</evidence>
<sequence>MTRSEHPLDVHVISSLLFNYVTLLAPFSWLSCNSRVVSSESVQPDRYCLDDVCSKGVASSLGPPFHVKGEGVEGLSDYARLTRRGRVLRETLKTLSSTLKIRTKKQGLGA</sequence>
<dbReference type="AlphaFoldDB" id="A0A9P0H4N9"/>
<evidence type="ECO:0000256" key="1">
    <source>
        <dbReference type="SAM" id="Phobius"/>
    </source>
</evidence>
<name>A0A9P0H4N9_NEZVI</name>
<keyword evidence="1" id="KW-0472">Membrane</keyword>
<dbReference type="EMBL" id="OV725078">
    <property type="protein sequence ID" value="CAH1394172.1"/>
    <property type="molecule type" value="Genomic_DNA"/>
</dbReference>